<feature type="transmembrane region" description="Helical" evidence="1">
    <location>
        <begin position="83"/>
        <end position="103"/>
    </location>
</feature>
<feature type="transmembrane region" description="Helical" evidence="1">
    <location>
        <begin position="6"/>
        <end position="24"/>
    </location>
</feature>
<keyword evidence="3" id="KW-1185">Reference proteome</keyword>
<proteinExistence type="predicted"/>
<feature type="transmembrane region" description="Helical" evidence="1">
    <location>
        <begin position="124"/>
        <end position="144"/>
    </location>
</feature>
<organism evidence="2 3">
    <name type="scientific">Parasutterella muris</name>
    <dbReference type="NCBI Taxonomy" id="2565572"/>
    <lineage>
        <taxon>Bacteria</taxon>
        <taxon>Pseudomonadati</taxon>
        <taxon>Pseudomonadota</taxon>
        <taxon>Betaproteobacteria</taxon>
        <taxon>Burkholderiales</taxon>
        <taxon>Sutterellaceae</taxon>
        <taxon>Parasutterella</taxon>
    </lineage>
</organism>
<evidence type="ECO:0000256" key="1">
    <source>
        <dbReference type="SAM" id="Phobius"/>
    </source>
</evidence>
<dbReference type="EMBL" id="WSRP01000001">
    <property type="protein sequence ID" value="MVX55596.1"/>
    <property type="molecule type" value="Genomic_DNA"/>
</dbReference>
<accession>A0A6L6YDH7</accession>
<feature type="transmembrane region" description="Helical" evidence="1">
    <location>
        <begin position="45"/>
        <end position="63"/>
    </location>
</feature>
<keyword evidence="1" id="KW-0812">Transmembrane</keyword>
<evidence type="ECO:0000313" key="2">
    <source>
        <dbReference type="EMBL" id="MVX55596.1"/>
    </source>
</evidence>
<name>A0A6L6YDH7_9BURK</name>
<protein>
    <submittedName>
        <fullName evidence="2">Uncharacterized protein</fullName>
    </submittedName>
</protein>
<dbReference type="Proteomes" id="UP000472580">
    <property type="component" value="Unassembled WGS sequence"/>
</dbReference>
<evidence type="ECO:0000313" key="3">
    <source>
        <dbReference type="Proteomes" id="UP000472580"/>
    </source>
</evidence>
<sequence length="151" mass="17685">MSEIISVIGIFLATLMGTFGMNFWKLLEEWQMGPTRTTLRKTYGLCFICVVLLNLGIYLWRLFNVQGGGSLYPTYISRSPQEWLAGGLISSLVLWLFLCFLVRDKYLFDLGQLRQGLLNAIARWKWFYIVDLTTLAVSYSYQAYFYGWWPW</sequence>
<reference evidence="2 3" key="1">
    <citation type="submission" date="2019-12" db="EMBL/GenBank/DDBJ databases">
        <title>Microbes associate with the intestines of laboratory mice.</title>
        <authorList>
            <person name="Navarre W."/>
            <person name="Wong E."/>
        </authorList>
    </citation>
    <scope>NUCLEOTIDE SEQUENCE [LARGE SCALE GENOMIC DNA]</scope>
    <source>
        <strain evidence="2 3">NM82_D38</strain>
    </source>
</reference>
<gene>
    <name evidence="2" type="ORF">E5987_00020</name>
</gene>
<comment type="caution">
    <text evidence="2">The sequence shown here is derived from an EMBL/GenBank/DDBJ whole genome shotgun (WGS) entry which is preliminary data.</text>
</comment>
<keyword evidence="1" id="KW-1133">Transmembrane helix</keyword>
<dbReference type="AlphaFoldDB" id="A0A6L6YDH7"/>
<dbReference type="RefSeq" id="WP_160334033.1">
    <property type="nucleotide sequence ID" value="NZ_WSRP01000001.1"/>
</dbReference>
<keyword evidence="1" id="KW-0472">Membrane</keyword>